<sequence length="80" mass="9382">MDATRHLTPQLRRYQERCNLDGAGRPEEIPNTAKLEAFTHKLRDAEKPVTCIYIVHFLKRNQKEWLHNHFTTKTVGISPI</sequence>
<gene>
    <name evidence="1" type="ORF">H310_08263</name>
</gene>
<dbReference type="OrthoDB" id="10425210at2759"/>
<reference evidence="1" key="1">
    <citation type="submission" date="2013-12" db="EMBL/GenBank/DDBJ databases">
        <title>The Genome Sequence of Aphanomyces invadans NJM9701.</title>
        <authorList>
            <consortium name="The Broad Institute Genomics Platform"/>
            <person name="Russ C."/>
            <person name="Tyler B."/>
            <person name="van West P."/>
            <person name="Dieguez-Uribeondo J."/>
            <person name="Young S.K."/>
            <person name="Zeng Q."/>
            <person name="Gargeya S."/>
            <person name="Fitzgerald M."/>
            <person name="Abouelleil A."/>
            <person name="Alvarado L."/>
            <person name="Chapman S.B."/>
            <person name="Gainer-Dewar J."/>
            <person name="Goldberg J."/>
            <person name="Griggs A."/>
            <person name="Gujja S."/>
            <person name="Hansen M."/>
            <person name="Howarth C."/>
            <person name="Imamovic A."/>
            <person name="Ireland A."/>
            <person name="Larimer J."/>
            <person name="McCowan C."/>
            <person name="Murphy C."/>
            <person name="Pearson M."/>
            <person name="Poon T.W."/>
            <person name="Priest M."/>
            <person name="Roberts A."/>
            <person name="Saif S."/>
            <person name="Shea T."/>
            <person name="Sykes S."/>
            <person name="Wortman J."/>
            <person name="Nusbaum C."/>
            <person name="Birren B."/>
        </authorList>
    </citation>
    <scope>NUCLEOTIDE SEQUENCE [LARGE SCALE GENOMIC DNA]</scope>
    <source>
        <strain evidence="1">NJM9701</strain>
    </source>
</reference>
<proteinExistence type="predicted"/>
<dbReference type="VEuPathDB" id="FungiDB:H310_08263"/>
<organism evidence="1">
    <name type="scientific">Aphanomyces invadans</name>
    <dbReference type="NCBI Taxonomy" id="157072"/>
    <lineage>
        <taxon>Eukaryota</taxon>
        <taxon>Sar</taxon>
        <taxon>Stramenopiles</taxon>
        <taxon>Oomycota</taxon>
        <taxon>Saprolegniomycetes</taxon>
        <taxon>Saprolegniales</taxon>
        <taxon>Verrucalvaceae</taxon>
        <taxon>Aphanomyces</taxon>
    </lineage>
</organism>
<protein>
    <submittedName>
        <fullName evidence="1">Uncharacterized protein</fullName>
    </submittedName>
</protein>
<evidence type="ECO:0000313" key="1">
    <source>
        <dbReference type="EMBL" id="ETV99612.1"/>
    </source>
</evidence>
<dbReference type="AlphaFoldDB" id="A0A024U1X0"/>
<name>A0A024U1X0_9STRA</name>
<dbReference type="RefSeq" id="XP_008872168.1">
    <property type="nucleotide sequence ID" value="XM_008873946.1"/>
</dbReference>
<dbReference type="EMBL" id="KI913967">
    <property type="protein sequence ID" value="ETV99612.1"/>
    <property type="molecule type" value="Genomic_DNA"/>
</dbReference>
<dbReference type="GeneID" id="20085313"/>
<accession>A0A024U1X0</accession>